<feature type="transmembrane region" description="Helical" evidence="14">
    <location>
        <begin position="6"/>
        <end position="27"/>
    </location>
</feature>
<dbReference type="GO" id="GO:0046961">
    <property type="term" value="F:proton-transporting ATPase activity, rotational mechanism"/>
    <property type="evidence" value="ECO:0007669"/>
    <property type="project" value="TreeGrafter"/>
</dbReference>
<keyword evidence="9" id="KW-0066">ATP synthesis</keyword>
<dbReference type="Proteomes" id="UP000427906">
    <property type="component" value="Chromosome"/>
</dbReference>
<keyword evidence="8 14" id="KW-0472">Membrane</keyword>
<keyword evidence="5 13" id="KW-0375">Hydrogen ion transport</keyword>
<evidence type="ECO:0000256" key="3">
    <source>
        <dbReference type="ARBA" id="ARBA00022547"/>
    </source>
</evidence>
<dbReference type="CDD" id="cd06503">
    <property type="entry name" value="ATP-synt_Fo_b"/>
    <property type="match status" value="1"/>
</dbReference>
<gene>
    <name evidence="15" type="primary">atpF</name>
    <name evidence="15" type="ORF">DSCA_60230</name>
</gene>
<dbReference type="KEGG" id="dalk:DSCA_60230"/>
<dbReference type="InterPro" id="IPR002146">
    <property type="entry name" value="ATP_synth_b/b'su_bac/chlpt"/>
</dbReference>
<proteinExistence type="inferred from homology"/>
<keyword evidence="3 13" id="KW-0138">CF(0)</keyword>
<evidence type="ECO:0000256" key="7">
    <source>
        <dbReference type="ARBA" id="ARBA00023065"/>
    </source>
</evidence>
<evidence type="ECO:0000256" key="4">
    <source>
        <dbReference type="ARBA" id="ARBA00022692"/>
    </source>
</evidence>
<evidence type="ECO:0000256" key="12">
    <source>
        <dbReference type="ARBA" id="ARBA00037847"/>
    </source>
</evidence>
<evidence type="ECO:0000256" key="10">
    <source>
        <dbReference type="ARBA" id="ARBA00025198"/>
    </source>
</evidence>
<keyword evidence="16" id="KW-1185">Reference proteome</keyword>
<protein>
    <submittedName>
        <fullName evidence="15">ATP synthase subunit b</fullName>
    </submittedName>
</protein>
<dbReference type="Pfam" id="PF00430">
    <property type="entry name" value="ATP-synt_B"/>
    <property type="match status" value="1"/>
</dbReference>
<dbReference type="PANTHER" id="PTHR33445">
    <property type="entry name" value="ATP SYNTHASE SUBUNIT B', CHLOROPLASTIC"/>
    <property type="match status" value="1"/>
</dbReference>
<evidence type="ECO:0000256" key="5">
    <source>
        <dbReference type="ARBA" id="ARBA00022781"/>
    </source>
</evidence>
<accession>A0A5K7YVR2</accession>
<keyword evidence="7 13" id="KW-0406">Ion transport</keyword>
<comment type="subcellular location">
    <subcellularLocation>
        <location evidence="12">Endomembrane system</location>
        <topology evidence="12">Single-pass membrane protein</topology>
    </subcellularLocation>
</comment>
<reference evidence="15 16" key="1">
    <citation type="submission" date="2019-11" db="EMBL/GenBank/DDBJ databases">
        <title>Comparative genomics of hydrocarbon-degrading Desulfosarcina strains.</title>
        <authorList>
            <person name="Watanabe M."/>
            <person name="Kojima H."/>
            <person name="Fukui M."/>
        </authorList>
    </citation>
    <scope>NUCLEOTIDE SEQUENCE [LARGE SCALE GENOMIC DNA]</scope>
    <source>
        <strain evidence="15 16">PL12</strain>
    </source>
</reference>
<comment type="function">
    <text evidence="11">Component of the F(0) channel, it forms part of the peripheral stalk, linking F(1) to F(0). The b'-subunit is a diverged and duplicated form of b found in plants and photosynthetic bacteria.</text>
</comment>
<organism evidence="15 16">
    <name type="scientific">Desulfosarcina alkanivorans</name>
    <dbReference type="NCBI Taxonomy" id="571177"/>
    <lineage>
        <taxon>Bacteria</taxon>
        <taxon>Pseudomonadati</taxon>
        <taxon>Thermodesulfobacteriota</taxon>
        <taxon>Desulfobacteria</taxon>
        <taxon>Desulfobacterales</taxon>
        <taxon>Desulfosarcinaceae</taxon>
        <taxon>Desulfosarcina</taxon>
    </lineage>
</organism>
<evidence type="ECO:0000256" key="9">
    <source>
        <dbReference type="ARBA" id="ARBA00023310"/>
    </source>
</evidence>
<evidence type="ECO:0000256" key="2">
    <source>
        <dbReference type="ARBA" id="ARBA00022448"/>
    </source>
</evidence>
<dbReference type="EMBL" id="AP021874">
    <property type="protein sequence ID" value="BBO72093.1"/>
    <property type="molecule type" value="Genomic_DNA"/>
</dbReference>
<evidence type="ECO:0000256" key="1">
    <source>
        <dbReference type="ARBA" id="ARBA00005513"/>
    </source>
</evidence>
<dbReference type="AlphaFoldDB" id="A0A5K7YVR2"/>
<dbReference type="OrthoDB" id="9794968at2"/>
<dbReference type="GO" id="GO:0045259">
    <property type="term" value="C:proton-transporting ATP synthase complex"/>
    <property type="evidence" value="ECO:0007669"/>
    <property type="project" value="UniProtKB-KW"/>
</dbReference>
<dbReference type="GO" id="GO:0012505">
    <property type="term" value="C:endomembrane system"/>
    <property type="evidence" value="ECO:0007669"/>
    <property type="project" value="UniProtKB-SubCell"/>
</dbReference>
<evidence type="ECO:0000256" key="14">
    <source>
        <dbReference type="SAM" id="Phobius"/>
    </source>
</evidence>
<name>A0A5K7YVR2_9BACT</name>
<evidence type="ECO:0000256" key="6">
    <source>
        <dbReference type="ARBA" id="ARBA00022989"/>
    </source>
</evidence>
<comment type="function">
    <text evidence="10">F(1)F(0) ATP synthase produces ATP from ADP in the presence of a proton or sodium gradient. F-type ATPases consist of two structural domains, F(1) containing the extramembraneous catalytic core and F(0) containing the membrane proton channel, linked together by a central stalk and a peripheral stalk. During catalysis, ATP synthesis in the catalytic domain of F(1) is coupled via a rotary mechanism of the central stalk subunits to proton translocation.</text>
</comment>
<evidence type="ECO:0000256" key="13">
    <source>
        <dbReference type="RuleBase" id="RU003848"/>
    </source>
</evidence>
<keyword evidence="4 13" id="KW-0812">Transmembrane</keyword>
<evidence type="ECO:0000313" key="16">
    <source>
        <dbReference type="Proteomes" id="UP000427906"/>
    </source>
</evidence>
<evidence type="ECO:0000313" key="15">
    <source>
        <dbReference type="EMBL" id="BBO72093.1"/>
    </source>
</evidence>
<keyword evidence="2 13" id="KW-0813">Transport</keyword>
<keyword evidence="6 14" id="KW-1133">Transmembrane helix</keyword>
<evidence type="ECO:0000256" key="11">
    <source>
        <dbReference type="ARBA" id="ARBA00025614"/>
    </source>
</evidence>
<dbReference type="PANTHER" id="PTHR33445:SF2">
    <property type="entry name" value="ATP SYNTHASE SUBUNIT B', CHLOROPLASTIC"/>
    <property type="match status" value="1"/>
</dbReference>
<dbReference type="InterPro" id="IPR050059">
    <property type="entry name" value="ATP_synthase_B_chain"/>
</dbReference>
<evidence type="ECO:0000256" key="8">
    <source>
        <dbReference type="ARBA" id="ARBA00023136"/>
    </source>
</evidence>
<comment type="similarity">
    <text evidence="1 13">Belongs to the ATPase B chain family.</text>
</comment>
<dbReference type="GO" id="GO:0015986">
    <property type="term" value="P:proton motive force-driven ATP synthesis"/>
    <property type="evidence" value="ECO:0007669"/>
    <property type="project" value="InterPro"/>
</dbReference>
<sequence>MVSVDGSIVVQMVNFLVLIWVLNMVLYKPIRKILLERKEKVDGLQAVIDGSAEQVKSKEDAYAEGVRQARAAGQKEKEALMQAAEAEEKAIIGKINESAQAELKEVKEKIAQEVGTVKATLEEEIDAFADAIGQKILGRVA</sequence>